<evidence type="ECO:0000313" key="2">
    <source>
        <dbReference type="EMBL" id="TCV02182.1"/>
    </source>
</evidence>
<dbReference type="RefSeq" id="WP_132459290.1">
    <property type="nucleotide sequence ID" value="NZ_JAWIZJ010000019.1"/>
</dbReference>
<dbReference type="OrthoDB" id="6505244at2"/>
<dbReference type="InterPro" id="IPR009506">
    <property type="entry name" value="YjiS-like"/>
</dbReference>
<name>A0A4R3VEN2_9GAMM</name>
<protein>
    <submittedName>
        <fullName evidence="2">Uncharacterized protein YjiS (DUF1127 family)</fullName>
    </submittedName>
</protein>
<organism evidence="2 3">
    <name type="scientific">Samsonia erythrinae</name>
    <dbReference type="NCBI Taxonomy" id="160434"/>
    <lineage>
        <taxon>Bacteria</taxon>
        <taxon>Pseudomonadati</taxon>
        <taxon>Pseudomonadota</taxon>
        <taxon>Gammaproteobacteria</taxon>
        <taxon>Enterobacterales</taxon>
        <taxon>Pectobacteriaceae</taxon>
        <taxon>Samsonia</taxon>
    </lineage>
</organism>
<dbReference type="Pfam" id="PF06568">
    <property type="entry name" value="YjiS-like"/>
    <property type="match status" value="1"/>
</dbReference>
<accession>A0A4R3VEN2</accession>
<comment type="caution">
    <text evidence="2">The sequence shown here is derived from an EMBL/GenBank/DDBJ whole genome shotgun (WGS) entry which is preliminary data.</text>
</comment>
<dbReference type="Proteomes" id="UP000295433">
    <property type="component" value="Unassembled WGS sequence"/>
</dbReference>
<feature type="domain" description="YjiS-like" evidence="1">
    <location>
        <begin position="26"/>
        <end position="60"/>
    </location>
</feature>
<evidence type="ECO:0000313" key="3">
    <source>
        <dbReference type="Proteomes" id="UP000295433"/>
    </source>
</evidence>
<dbReference type="EMBL" id="SMBY01000019">
    <property type="protein sequence ID" value="TCV02182.1"/>
    <property type="molecule type" value="Genomic_DNA"/>
</dbReference>
<proteinExistence type="predicted"/>
<keyword evidence="3" id="KW-1185">Reference proteome</keyword>
<sequence>MEFHENRSQKPFRQSPFWLMLILPYRLWKAWRARVQTRKILSRMSDETLNDIGLTRHDIDRW</sequence>
<reference evidence="2 3" key="1">
    <citation type="submission" date="2019-03" db="EMBL/GenBank/DDBJ databases">
        <title>Genomic Encyclopedia of Type Strains, Phase IV (KMG-IV): sequencing the most valuable type-strain genomes for metagenomic binning, comparative biology and taxonomic classification.</title>
        <authorList>
            <person name="Goeker M."/>
        </authorList>
    </citation>
    <scope>NUCLEOTIDE SEQUENCE [LARGE SCALE GENOMIC DNA]</scope>
    <source>
        <strain evidence="2 3">DSM 16730</strain>
    </source>
</reference>
<evidence type="ECO:0000259" key="1">
    <source>
        <dbReference type="Pfam" id="PF06568"/>
    </source>
</evidence>
<dbReference type="AlphaFoldDB" id="A0A4R3VEN2"/>
<gene>
    <name evidence="2" type="ORF">EDC54_11918</name>
</gene>